<gene>
    <name evidence="2" type="ORF">CRX42_28800</name>
</gene>
<name>A0A2W0ELR8_PSEJE</name>
<dbReference type="EMBL" id="PDLL01000588">
    <property type="protein sequence ID" value="PYY67105.1"/>
    <property type="molecule type" value="Genomic_DNA"/>
</dbReference>
<evidence type="ECO:0000256" key="1">
    <source>
        <dbReference type="SAM" id="SignalP"/>
    </source>
</evidence>
<evidence type="ECO:0000313" key="2">
    <source>
        <dbReference type="EMBL" id="PYY67105.1"/>
    </source>
</evidence>
<dbReference type="RefSeq" id="WP_110662444.1">
    <property type="nucleotide sequence ID" value="NZ_PDLL01000588.1"/>
</dbReference>
<proteinExistence type="predicted"/>
<comment type="caution">
    <text evidence="2">The sequence shown here is derived from an EMBL/GenBank/DDBJ whole genome shotgun (WGS) entry which is preliminary data.</text>
</comment>
<organism evidence="2 3">
    <name type="scientific">Pseudomonas jessenii</name>
    <dbReference type="NCBI Taxonomy" id="77298"/>
    <lineage>
        <taxon>Bacteria</taxon>
        <taxon>Pseudomonadati</taxon>
        <taxon>Pseudomonadota</taxon>
        <taxon>Gammaproteobacteria</taxon>
        <taxon>Pseudomonadales</taxon>
        <taxon>Pseudomonadaceae</taxon>
        <taxon>Pseudomonas</taxon>
    </lineage>
</organism>
<reference evidence="2 3" key="1">
    <citation type="journal article" date="2018" name="Appl. Microbiol. Biotechnol.">
        <title>Characterization of the caprolactam degradation pathway in Pseudomonas jessenii using mass spectrometry-based proteomics.</title>
        <authorList>
            <person name="Otzen M."/>
            <person name="Palacio C."/>
            <person name="Janssen D.B."/>
        </authorList>
    </citation>
    <scope>NUCLEOTIDE SEQUENCE [LARGE SCALE GENOMIC DNA]</scope>
    <source>
        <strain evidence="2 3">GO3</strain>
    </source>
</reference>
<feature type="signal peptide" evidence="1">
    <location>
        <begin position="1"/>
        <end position="31"/>
    </location>
</feature>
<dbReference type="OrthoDB" id="7027094at2"/>
<feature type="chain" id="PRO_5016076033" evidence="1">
    <location>
        <begin position="32"/>
        <end position="116"/>
    </location>
</feature>
<accession>A0A2W0ELR8</accession>
<dbReference type="AlphaFoldDB" id="A0A2W0ELR8"/>
<keyword evidence="1" id="KW-0732">Signal</keyword>
<evidence type="ECO:0000313" key="3">
    <source>
        <dbReference type="Proteomes" id="UP000247437"/>
    </source>
</evidence>
<sequence>MGGCIVRKSIRYRWMPICLLLFSVFSSAAWAGNTPCSGKKGGIDRCDGDLFLCNDGSISGSKKSCSAMFGGQTQARPQAFIQDTQGCSCGTGSFCTGPRGGVYCLTPGGNKSYKRK</sequence>
<dbReference type="Proteomes" id="UP000247437">
    <property type="component" value="Unassembled WGS sequence"/>
</dbReference>
<protein>
    <submittedName>
        <fullName evidence="2">Uncharacterized protein</fullName>
    </submittedName>
</protein>